<proteinExistence type="predicted"/>
<organism evidence="2">
    <name type="scientific">bioreactor metagenome</name>
    <dbReference type="NCBI Taxonomy" id="1076179"/>
    <lineage>
        <taxon>unclassified sequences</taxon>
        <taxon>metagenomes</taxon>
        <taxon>ecological metagenomes</taxon>
    </lineage>
</organism>
<feature type="transmembrane region" description="Helical" evidence="1">
    <location>
        <begin position="90"/>
        <end position="108"/>
    </location>
</feature>
<dbReference type="EMBL" id="VSSQ01052765">
    <property type="protein sequence ID" value="MPN06821.1"/>
    <property type="molecule type" value="Genomic_DNA"/>
</dbReference>
<reference evidence="2" key="1">
    <citation type="submission" date="2019-08" db="EMBL/GenBank/DDBJ databases">
        <authorList>
            <person name="Kucharzyk K."/>
            <person name="Murdoch R.W."/>
            <person name="Higgins S."/>
            <person name="Loffler F."/>
        </authorList>
    </citation>
    <scope>NUCLEOTIDE SEQUENCE</scope>
</reference>
<sequence>MEHSETSRPEHPAVRPRISWAAILAGAACIWIFKLVLLLLAGIGSESTSVGTEEWGSKPWLVALVSTCAVWLIGWLVARLGKIHVARIGAMHGFMAWCLAFAVGMILAQSGQEQLAGSPEALLNVGYPPVGMGGTLEEGERGGPAGGLGDHTVRWGFALLGMQIAAAIWGGWAGTSSLRRGSQRPLEKA</sequence>
<dbReference type="AlphaFoldDB" id="A0A645EXT0"/>
<evidence type="ECO:0000313" key="2">
    <source>
        <dbReference type="EMBL" id="MPN06821.1"/>
    </source>
</evidence>
<name>A0A645EXT0_9ZZZZ</name>
<accession>A0A645EXT0</accession>
<feature type="transmembrane region" description="Helical" evidence="1">
    <location>
        <begin position="20"/>
        <end position="40"/>
    </location>
</feature>
<gene>
    <name evidence="2" type="ORF">SDC9_154078</name>
</gene>
<keyword evidence="1" id="KW-0812">Transmembrane</keyword>
<evidence type="ECO:0000256" key="1">
    <source>
        <dbReference type="SAM" id="Phobius"/>
    </source>
</evidence>
<keyword evidence="1" id="KW-1133">Transmembrane helix</keyword>
<keyword evidence="1" id="KW-0472">Membrane</keyword>
<comment type="caution">
    <text evidence="2">The sequence shown here is derived from an EMBL/GenBank/DDBJ whole genome shotgun (WGS) entry which is preliminary data.</text>
</comment>
<protein>
    <submittedName>
        <fullName evidence="2">Uncharacterized protein</fullName>
    </submittedName>
</protein>
<feature type="transmembrane region" description="Helical" evidence="1">
    <location>
        <begin position="155"/>
        <end position="174"/>
    </location>
</feature>
<feature type="transmembrane region" description="Helical" evidence="1">
    <location>
        <begin position="60"/>
        <end position="78"/>
    </location>
</feature>